<name>A0A1M4TAZ7_9BACT</name>
<keyword evidence="2 3" id="KW-0560">Oxidoreductase</keyword>
<dbReference type="InterPro" id="IPR006097">
    <property type="entry name" value="Glu/Leu/Phe/Val/Trp_DH_dimer"/>
</dbReference>
<evidence type="ECO:0000256" key="1">
    <source>
        <dbReference type="ARBA" id="ARBA00006382"/>
    </source>
</evidence>
<keyword evidence="5" id="KW-0520">NAD</keyword>
<dbReference type="OrthoDB" id="9803297at2"/>
<evidence type="ECO:0000256" key="6">
    <source>
        <dbReference type="PIRSR" id="PIRSR000185-3"/>
    </source>
</evidence>
<keyword evidence="5" id="KW-0547">Nucleotide-binding</keyword>
<evidence type="ECO:0000256" key="3">
    <source>
        <dbReference type="PIRNR" id="PIRNR000185"/>
    </source>
</evidence>
<accession>A0A1M4TAZ7</accession>
<dbReference type="PRINTS" id="PR00082">
    <property type="entry name" value="GLFDHDRGNASE"/>
</dbReference>
<dbReference type="InterPro" id="IPR014362">
    <property type="entry name" value="Glu_DH"/>
</dbReference>
<dbReference type="PANTHER" id="PTHR11606">
    <property type="entry name" value="GLUTAMATE DEHYDROGENASE"/>
    <property type="match status" value="1"/>
</dbReference>
<evidence type="ECO:0000256" key="7">
    <source>
        <dbReference type="RuleBase" id="RU004417"/>
    </source>
</evidence>
<proteinExistence type="inferred from homology"/>
<feature type="binding site" evidence="5">
    <location>
        <position position="181"/>
    </location>
    <ligand>
        <name>NAD(+)</name>
        <dbReference type="ChEBI" id="CHEBI:57540"/>
    </ligand>
</feature>
<dbReference type="InterPro" id="IPR006096">
    <property type="entry name" value="Glu/Leu/Phe/Val/Trp_DH_C"/>
</dbReference>
<dbReference type="SMART" id="SM00839">
    <property type="entry name" value="ELFV_dehydrog"/>
    <property type="match status" value="1"/>
</dbReference>
<dbReference type="Gene3D" id="3.40.50.10860">
    <property type="entry name" value="Leucine Dehydrogenase, chain A, domain 1"/>
    <property type="match status" value="1"/>
</dbReference>
<comment type="similarity">
    <text evidence="1 3 7">Belongs to the Glu/Leu/Phe/Val dehydrogenases family.</text>
</comment>
<dbReference type="Pfam" id="PF02812">
    <property type="entry name" value="ELFV_dehydrog_N"/>
    <property type="match status" value="1"/>
</dbReference>
<feature type="active site" description="Proton donor" evidence="4">
    <location>
        <position position="73"/>
    </location>
</feature>
<dbReference type="Pfam" id="PF00208">
    <property type="entry name" value="ELFV_dehydrog"/>
    <property type="match status" value="1"/>
</dbReference>
<keyword evidence="10" id="KW-1185">Reference proteome</keyword>
<dbReference type="Proteomes" id="UP000184076">
    <property type="component" value="Unassembled WGS sequence"/>
</dbReference>
<evidence type="ECO:0000313" key="9">
    <source>
        <dbReference type="EMBL" id="SHE41514.1"/>
    </source>
</evidence>
<evidence type="ECO:0000256" key="2">
    <source>
        <dbReference type="ARBA" id="ARBA00023002"/>
    </source>
</evidence>
<feature type="domain" description="Glutamate/phenylalanine/leucine/valine/L-tryptophan dehydrogenase C-terminal" evidence="8">
    <location>
        <begin position="142"/>
        <end position="372"/>
    </location>
</feature>
<evidence type="ECO:0000256" key="4">
    <source>
        <dbReference type="PIRSR" id="PIRSR000185-1"/>
    </source>
</evidence>
<dbReference type="Gene3D" id="3.40.50.720">
    <property type="entry name" value="NAD(P)-binding Rossmann-like Domain"/>
    <property type="match status" value="1"/>
</dbReference>
<dbReference type="PANTHER" id="PTHR11606:SF13">
    <property type="entry name" value="GLUTAMATE DEHYDROGENASE 1, MITOCHONDRIAL"/>
    <property type="match status" value="1"/>
</dbReference>
<dbReference type="SUPFAM" id="SSF53223">
    <property type="entry name" value="Aminoacid dehydrogenase-like, N-terminal domain"/>
    <property type="match status" value="1"/>
</dbReference>
<feature type="binding site" evidence="5">
    <location>
        <position position="314"/>
    </location>
    <ligand>
        <name>substrate</name>
    </ligand>
</feature>
<feature type="binding site" evidence="5">
    <location>
        <position position="37"/>
    </location>
    <ligand>
        <name>substrate</name>
    </ligand>
</feature>
<gene>
    <name evidence="9" type="ORF">SAMN02745206_00239</name>
</gene>
<dbReference type="InterPro" id="IPR006095">
    <property type="entry name" value="Glu/Leu/Phe/Val/Trp_DH"/>
</dbReference>
<dbReference type="InterPro" id="IPR046346">
    <property type="entry name" value="Aminoacid_DH-like_N_sf"/>
</dbReference>
<organism evidence="9 10">
    <name type="scientific">Desulfacinum infernum DSM 9756</name>
    <dbReference type="NCBI Taxonomy" id="1121391"/>
    <lineage>
        <taxon>Bacteria</taxon>
        <taxon>Pseudomonadati</taxon>
        <taxon>Thermodesulfobacteriota</taxon>
        <taxon>Syntrophobacteria</taxon>
        <taxon>Syntrophobacterales</taxon>
        <taxon>Syntrophobacteraceae</taxon>
        <taxon>Desulfacinum</taxon>
    </lineage>
</organism>
<dbReference type="GO" id="GO:0006538">
    <property type="term" value="P:L-glutamate catabolic process"/>
    <property type="evidence" value="ECO:0007669"/>
    <property type="project" value="TreeGrafter"/>
</dbReference>
<feature type="binding site" evidence="5">
    <location>
        <position position="150"/>
    </location>
    <ligand>
        <name>NAD(+)</name>
        <dbReference type="ChEBI" id="CHEBI:57540"/>
    </ligand>
</feature>
<feature type="site" description="Important for catalysis" evidence="6">
    <location>
        <position position="112"/>
    </location>
</feature>
<reference evidence="10" key="1">
    <citation type="submission" date="2016-11" db="EMBL/GenBank/DDBJ databases">
        <authorList>
            <person name="Varghese N."/>
            <person name="Submissions S."/>
        </authorList>
    </citation>
    <scope>NUCLEOTIDE SEQUENCE [LARGE SCALE GENOMIC DNA]</scope>
    <source>
        <strain evidence="10">DSM 9756</strain>
    </source>
</reference>
<dbReference type="RefSeq" id="WP_073036178.1">
    <property type="nucleotide sequence ID" value="NZ_FQVB01000004.1"/>
</dbReference>
<dbReference type="STRING" id="1121391.SAMN02745206_00239"/>
<evidence type="ECO:0000256" key="5">
    <source>
        <dbReference type="PIRSR" id="PIRSR000185-2"/>
    </source>
</evidence>
<evidence type="ECO:0000313" key="10">
    <source>
        <dbReference type="Proteomes" id="UP000184076"/>
    </source>
</evidence>
<dbReference type="GO" id="GO:0000166">
    <property type="term" value="F:nucleotide binding"/>
    <property type="evidence" value="ECO:0007669"/>
    <property type="project" value="UniProtKB-KW"/>
</dbReference>
<dbReference type="EMBL" id="FQVB01000004">
    <property type="protein sequence ID" value="SHE41514.1"/>
    <property type="molecule type" value="Genomic_DNA"/>
</dbReference>
<dbReference type="InterPro" id="IPR036291">
    <property type="entry name" value="NAD(P)-bd_dom_sf"/>
</dbReference>
<dbReference type="AlphaFoldDB" id="A0A1M4TAZ7"/>
<dbReference type="GO" id="GO:0004352">
    <property type="term" value="F:glutamate dehydrogenase (NAD+) activity"/>
    <property type="evidence" value="ECO:0007669"/>
    <property type="project" value="TreeGrafter"/>
</dbReference>
<sequence length="373" mass="39490">MLVYDEFGPEKILSVYDPRVGMRGVVVIDNTALGPGKGGIRMTATVGMREVMELARTMTWKCALAELPFGGGKAGIKADTKAMGPAKKKALVESFAKALRPLCPSLYIAAPDMYMGEQEMAWFAEANGDRSACTGKPEDLGGLPHELGSTGYGVFHAVRAAVPFLGWDLSRTTFAVEGFGNVGRFAARFLVEAGATLVSVSDSTGTVSSRAGIDFSVLSSVKDETGSVTAYASAGRPVCQVGPCENVFTAEADILITAARPHVIQAGDVRHLSCRLLVQGSNIPLTLDAEELCRETGITVIPDFVANAGGVISSYVEWKGGGKEEVFPLVEEKITANTTRVLQSALDRGTTPRQAALSLAKERVRATRPLAET</sequence>
<feature type="binding site" evidence="5">
    <location>
        <position position="61"/>
    </location>
    <ligand>
        <name>substrate</name>
    </ligand>
</feature>
<dbReference type="SUPFAM" id="SSF51735">
    <property type="entry name" value="NAD(P)-binding Rossmann-fold domains"/>
    <property type="match status" value="1"/>
</dbReference>
<dbReference type="PIRSF" id="PIRSF000185">
    <property type="entry name" value="Glu_DH"/>
    <property type="match status" value="1"/>
</dbReference>
<protein>
    <recommendedName>
        <fullName evidence="3">Glutamate dehydrogenase</fullName>
    </recommendedName>
</protein>
<evidence type="ECO:0000259" key="8">
    <source>
        <dbReference type="SMART" id="SM00839"/>
    </source>
</evidence>